<name>A0AAE0NP69_9PEZI</name>
<dbReference type="GO" id="GO:0071949">
    <property type="term" value="F:FAD binding"/>
    <property type="evidence" value="ECO:0007669"/>
    <property type="project" value="InterPro"/>
</dbReference>
<dbReference type="EMBL" id="JAULSW010000004">
    <property type="protein sequence ID" value="KAK3385157.1"/>
    <property type="molecule type" value="Genomic_DNA"/>
</dbReference>
<dbReference type="Proteomes" id="UP001285441">
    <property type="component" value="Unassembled WGS sequence"/>
</dbReference>
<proteinExistence type="predicted"/>
<comment type="caution">
    <text evidence="6">The sequence shown here is derived from an EMBL/GenBank/DDBJ whole genome shotgun (WGS) entry which is preliminary data.</text>
</comment>
<keyword evidence="2" id="KW-0274">FAD</keyword>
<feature type="domain" description="FAD-binding" evidence="5">
    <location>
        <begin position="76"/>
        <end position="198"/>
    </location>
</feature>
<evidence type="ECO:0000259" key="5">
    <source>
        <dbReference type="Pfam" id="PF01494"/>
    </source>
</evidence>
<reference evidence="6" key="2">
    <citation type="submission" date="2023-06" db="EMBL/GenBank/DDBJ databases">
        <authorList>
            <consortium name="Lawrence Berkeley National Laboratory"/>
            <person name="Haridas S."/>
            <person name="Hensen N."/>
            <person name="Bonometti L."/>
            <person name="Westerberg I."/>
            <person name="Brannstrom I.O."/>
            <person name="Guillou S."/>
            <person name="Cros-Aarteil S."/>
            <person name="Calhoun S."/>
            <person name="Kuo A."/>
            <person name="Mondo S."/>
            <person name="Pangilinan J."/>
            <person name="Riley R."/>
            <person name="LaButti K."/>
            <person name="Andreopoulos B."/>
            <person name="Lipzen A."/>
            <person name="Chen C."/>
            <person name="Yanf M."/>
            <person name="Daum C."/>
            <person name="Ng V."/>
            <person name="Clum A."/>
            <person name="Steindorff A."/>
            <person name="Ohm R."/>
            <person name="Martin F."/>
            <person name="Silar P."/>
            <person name="Natvig D."/>
            <person name="Lalanne C."/>
            <person name="Gautier V."/>
            <person name="Ament-velasquez S.L."/>
            <person name="Kruys A."/>
            <person name="Hutchinson M.I."/>
            <person name="Powell A.J."/>
            <person name="Barry K."/>
            <person name="Miller A.N."/>
            <person name="Grigoriev I.V."/>
            <person name="Debuchy R."/>
            <person name="Gladieux P."/>
            <person name="Thoren M.H."/>
            <person name="Johannesson H."/>
        </authorList>
    </citation>
    <scope>NUCLEOTIDE SEQUENCE</scope>
    <source>
        <strain evidence="6">CBS 232.78</strain>
    </source>
</reference>
<protein>
    <recommendedName>
        <fullName evidence="5">FAD-binding domain-containing protein</fullName>
    </recommendedName>
</protein>
<dbReference type="SUPFAM" id="SSF51905">
    <property type="entry name" value="FAD/NAD(P)-binding domain"/>
    <property type="match status" value="1"/>
</dbReference>
<evidence type="ECO:0000313" key="6">
    <source>
        <dbReference type="EMBL" id="KAK3385157.1"/>
    </source>
</evidence>
<evidence type="ECO:0000256" key="2">
    <source>
        <dbReference type="ARBA" id="ARBA00022827"/>
    </source>
</evidence>
<keyword evidence="4" id="KW-0503">Monooxygenase</keyword>
<evidence type="ECO:0000256" key="1">
    <source>
        <dbReference type="ARBA" id="ARBA00022630"/>
    </source>
</evidence>
<dbReference type="AlphaFoldDB" id="A0AAE0NP69"/>
<keyword evidence="3" id="KW-0560">Oxidoreductase</keyword>
<dbReference type="PRINTS" id="PR00420">
    <property type="entry name" value="RNGMNOXGNASE"/>
</dbReference>
<keyword evidence="1" id="KW-0285">Flavoprotein</keyword>
<evidence type="ECO:0000313" key="7">
    <source>
        <dbReference type="Proteomes" id="UP001285441"/>
    </source>
</evidence>
<sequence length="420" mass="45568">MSTQPSHFLEGKQVIVAGAGIAGSAFVAAFCKLWNPALTFPEITVFDRDTREVAAKREGYSLSLHGDSKDAGLVALRQLGVLDEITSSSVFPLNSGRFKVWDSAWDELISIQPKPWGDLPTGAMRIRRKDLRRILIERAEKEKARATFHWGSACTAAERLDNGRIRVVVTSEDGGTTTHECDLLIAADGAHSKIRTSFRPDDKIKYAGAIQMGGNGKFPEGLPGPVGQNWGIMLSGQGVCCFFSAVDKENVVWALSQLEPEREGAQSRDWSDEQVSALKKEALELGHMFGEPFRMIVEATDPSTAFILPARDKQPFRHDEDNSVEGVVFIGDANHAVSPFAGNGANLALKDGCDLAETLCRATSLQSAVLDYDQVSYPRAVATLKSSHSRIGMGHCTGIKHALFRAGLAAGRVALWVMGK</sequence>
<feature type="domain" description="FAD-binding" evidence="5">
    <location>
        <begin position="323"/>
        <end position="364"/>
    </location>
</feature>
<evidence type="ECO:0000256" key="4">
    <source>
        <dbReference type="ARBA" id="ARBA00023033"/>
    </source>
</evidence>
<evidence type="ECO:0000256" key="3">
    <source>
        <dbReference type="ARBA" id="ARBA00023002"/>
    </source>
</evidence>
<organism evidence="6 7">
    <name type="scientific">Podospora didyma</name>
    <dbReference type="NCBI Taxonomy" id="330526"/>
    <lineage>
        <taxon>Eukaryota</taxon>
        <taxon>Fungi</taxon>
        <taxon>Dikarya</taxon>
        <taxon>Ascomycota</taxon>
        <taxon>Pezizomycotina</taxon>
        <taxon>Sordariomycetes</taxon>
        <taxon>Sordariomycetidae</taxon>
        <taxon>Sordariales</taxon>
        <taxon>Podosporaceae</taxon>
        <taxon>Podospora</taxon>
    </lineage>
</organism>
<dbReference type="Pfam" id="PF01494">
    <property type="entry name" value="FAD_binding_3"/>
    <property type="match status" value="2"/>
</dbReference>
<dbReference type="InterPro" id="IPR036188">
    <property type="entry name" value="FAD/NAD-bd_sf"/>
</dbReference>
<dbReference type="InterPro" id="IPR002938">
    <property type="entry name" value="FAD-bd"/>
</dbReference>
<dbReference type="PANTHER" id="PTHR46972:SF1">
    <property type="entry name" value="FAD DEPENDENT OXIDOREDUCTASE DOMAIN-CONTAINING PROTEIN"/>
    <property type="match status" value="1"/>
</dbReference>
<dbReference type="PANTHER" id="PTHR46972">
    <property type="entry name" value="MONOOXYGENASE ASQM-RELATED"/>
    <property type="match status" value="1"/>
</dbReference>
<keyword evidence="7" id="KW-1185">Reference proteome</keyword>
<dbReference type="Gene3D" id="3.50.50.60">
    <property type="entry name" value="FAD/NAD(P)-binding domain"/>
    <property type="match status" value="1"/>
</dbReference>
<accession>A0AAE0NP69</accession>
<reference evidence="6" key="1">
    <citation type="journal article" date="2023" name="Mol. Phylogenet. Evol.">
        <title>Genome-scale phylogeny and comparative genomics of the fungal order Sordariales.</title>
        <authorList>
            <person name="Hensen N."/>
            <person name="Bonometti L."/>
            <person name="Westerberg I."/>
            <person name="Brannstrom I.O."/>
            <person name="Guillou S."/>
            <person name="Cros-Aarteil S."/>
            <person name="Calhoun S."/>
            <person name="Haridas S."/>
            <person name="Kuo A."/>
            <person name="Mondo S."/>
            <person name="Pangilinan J."/>
            <person name="Riley R."/>
            <person name="LaButti K."/>
            <person name="Andreopoulos B."/>
            <person name="Lipzen A."/>
            <person name="Chen C."/>
            <person name="Yan M."/>
            <person name="Daum C."/>
            <person name="Ng V."/>
            <person name="Clum A."/>
            <person name="Steindorff A."/>
            <person name="Ohm R.A."/>
            <person name="Martin F."/>
            <person name="Silar P."/>
            <person name="Natvig D.O."/>
            <person name="Lalanne C."/>
            <person name="Gautier V."/>
            <person name="Ament-Velasquez S.L."/>
            <person name="Kruys A."/>
            <person name="Hutchinson M.I."/>
            <person name="Powell A.J."/>
            <person name="Barry K."/>
            <person name="Miller A.N."/>
            <person name="Grigoriev I.V."/>
            <person name="Debuchy R."/>
            <person name="Gladieux P."/>
            <person name="Hiltunen Thoren M."/>
            <person name="Johannesson H."/>
        </authorList>
    </citation>
    <scope>NUCLEOTIDE SEQUENCE</scope>
    <source>
        <strain evidence="6">CBS 232.78</strain>
    </source>
</reference>
<gene>
    <name evidence="6" type="ORF">B0H63DRAFT_179947</name>
</gene>
<dbReference type="GO" id="GO:0004497">
    <property type="term" value="F:monooxygenase activity"/>
    <property type="evidence" value="ECO:0007669"/>
    <property type="project" value="UniProtKB-KW"/>
</dbReference>